<evidence type="ECO:0000313" key="1">
    <source>
        <dbReference type="EMBL" id="RKO93190.1"/>
    </source>
</evidence>
<dbReference type="Proteomes" id="UP000269721">
    <property type="component" value="Unassembled WGS sequence"/>
</dbReference>
<sequence length="202" mass="20862">MASPTSPGQTALALFGPSCEPLPNVAECEAELGVPLLEPSDLPIGSEVADPDVEDPEGLAGALAEGGDWLEPDPGSWGGATSESEQAMVVEQGSAADITEVAPAEGVGPGDVGGHAYRQATDRAKGELALACKMIRHNLPFLESEGIWVETDGMEKFMAYGAALEEEAKEGDGKKKSRARGEGGLAAGMINFVPIDVEKKSQ</sequence>
<accession>A0A4P9WPL0</accession>
<protein>
    <submittedName>
        <fullName evidence="1">Uncharacterized protein</fullName>
    </submittedName>
</protein>
<keyword evidence="2" id="KW-1185">Reference proteome</keyword>
<organism evidence="1 2">
    <name type="scientific">Blyttiomyces helicus</name>
    <dbReference type="NCBI Taxonomy" id="388810"/>
    <lineage>
        <taxon>Eukaryota</taxon>
        <taxon>Fungi</taxon>
        <taxon>Fungi incertae sedis</taxon>
        <taxon>Chytridiomycota</taxon>
        <taxon>Chytridiomycota incertae sedis</taxon>
        <taxon>Chytridiomycetes</taxon>
        <taxon>Chytridiomycetes incertae sedis</taxon>
        <taxon>Blyttiomyces</taxon>
    </lineage>
</organism>
<gene>
    <name evidence="1" type="ORF">BDK51DRAFT_26414</name>
</gene>
<proteinExistence type="predicted"/>
<name>A0A4P9WPL0_9FUNG</name>
<reference evidence="2" key="1">
    <citation type="journal article" date="2018" name="Nat. Microbiol.">
        <title>Leveraging single-cell genomics to expand the fungal tree of life.</title>
        <authorList>
            <person name="Ahrendt S.R."/>
            <person name="Quandt C.A."/>
            <person name="Ciobanu D."/>
            <person name="Clum A."/>
            <person name="Salamov A."/>
            <person name="Andreopoulos B."/>
            <person name="Cheng J.F."/>
            <person name="Woyke T."/>
            <person name="Pelin A."/>
            <person name="Henrissat B."/>
            <person name="Reynolds N.K."/>
            <person name="Benny G.L."/>
            <person name="Smith M.E."/>
            <person name="James T.Y."/>
            <person name="Grigoriev I.V."/>
        </authorList>
    </citation>
    <scope>NUCLEOTIDE SEQUENCE [LARGE SCALE GENOMIC DNA]</scope>
</reference>
<dbReference type="EMBL" id="KZ994339">
    <property type="protein sequence ID" value="RKO93190.1"/>
    <property type="molecule type" value="Genomic_DNA"/>
</dbReference>
<evidence type="ECO:0000313" key="2">
    <source>
        <dbReference type="Proteomes" id="UP000269721"/>
    </source>
</evidence>
<dbReference type="AlphaFoldDB" id="A0A4P9WPL0"/>